<organism evidence="2 3">
    <name type="scientific">Planobacterium oryzisoli</name>
    <dbReference type="NCBI Taxonomy" id="2771435"/>
    <lineage>
        <taxon>Bacteria</taxon>
        <taxon>Pseudomonadati</taxon>
        <taxon>Bacteroidota</taxon>
        <taxon>Flavobacteriia</taxon>
        <taxon>Flavobacteriales</taxon>
        <taxon>Weeksellaceae</taxon>
        <taxon>Chryseobacterium group</taxon>
        <taxon>Chryseobacterium</taxon>
    </lineage>
</organism>
<sequence>MEPARYFSWKDFKNPLLVFALEQEAGTYFSSFNVLFTGLGKLNAALSLQQALAQSAHDIVINLGTAGSKNFSRGRVVCCEGFLERDMNVEALGFKPYQTPFSDPSEHLIKGLLVRGLPSGVCGTGDSFVSDRYPKDYQLVDMEAYALALVCHRKKTPFLSLKYISDGADQEAAAEWNTKLPSASEELARVLNTLRSS</sequence>
<dbReference type="Pfam" id="PF01048">
    <property type="entry name" value="PNP_UDP_1"/>
    <property type="match status" value="1"/>
</dbReference>
<dbReference type="Gene3D" id="3.40.50.1580">
    <property type="entry name" value="Nucleoside phosphorylase domain"/>
    <property type="match status" value="1"/>
</dbReference>
<dbReference type="CDD" id="cd09008">
    <property type="entry name" value="MTAN"/>
    <property type="match status" value="1"/>
</dbReference>
<dbReference type="RefSeq" id="WP_194739409.1">
    <property type="nucleotide sequence ID" value="NZ_JADKYY010000007.1"/>
</dbReference>
<reference evidence="2" key="1">
    <citation type="submission" date="2020-11" db="EMBL/GenBank/DDBJ databases">
        <title>Genome seq and assembly of Planobacterium sp.</title>
        <authorList>
            <person name="Chhetri G."/>
        </authorList>
    </citation>
    <scope>NUCLEOTIDE SEQUENCE</scope>
    <source>
        <strain evidence="2">GCR5</strain>
    </source>
</reference>
<dbReference type="GO" id="GO:0008782">
    <property type="term" value="F:adenosylhomocysteine nucleosidase activity"/>
    <property type="evidence" value="ECO:0007669"/>
    <property type="project" value="TreeGrafter"/>
</dbReference>
<comment type="caution">
    <text evidence="2">The sequence shown here is derived from an EMBL/GenBank/DDBJ whole genome shotgun (WGS) entry which is preliminary data.</text>
</comment>
<dbReference type="GO" id="GO:0005829">
    <property type="term" value="C:cytosol"/>
    <property type="evidence" value="ECO:0007669"/>
    <property type="project" value="TreeGrafter"/>
</dbReference>
<dbReference type="AlphaFoldDB" id="A0A930YW97"/>
<dbReference type="PANTHER" id="PTHR46832:SF1">
    <property type="entry name" value="5'-METHYLTHIOADENOSINE_S-ADENOSYLHOMOCYSTEINE NUCLEOSIDASE"/>
    <property type="match status" value="1"/>
</dbReference>
<name>A0A930YW97_9FLAO</name>
<accession>A0A930YW97</accession>
<evidence type="ECO:0000313" key="2">
    <source>
        <dbReference type="EMBL" id="MBF5027481.1"/>
    </source>
</evidence>
<dbReference type="Proteomes" id="UP000694480">
    <property type="component" value="Unassembled WGS sequence"/>
</dbReference>
<dbReference type="GO" id="GO:0009116">
    <property type="term" value="P:nucleoside metabolic process"/>
    <property type="evidence" value="ECO:0007669"/>
    <property type="project" value="InterPro"/>
</dbReference>
<feature type="domain" description="Nucleoside phosphorylase" evidence="1">
    <location>
        <begin position="34"/>
        <end position="193"/>
    </location>
</feature>
<dbReference type="SUPFAM" id="SSF53167">
    <property type="entry name" value="Purine and uridine phosphorylases"/>
    <property type="match status" value="1"/>
</dbReference>
<dbReference type="InterPro" id="IPR035994">
    <property type="entry name" value="Nucleoside_phosphorylase_sf"/>
</dbReference>
<dbReference type="GO" id="GO:0019284">
    <property type="term" value="P:L-methionine salvage from S-adenosylmethionine"/>
    <property type="evidence" value="ECO:0007669"/>
    <property type="project" value="TreeGrafter"/>
</dbReference>
<evidence type="ECO:0000259" key="1">
    <source>
        <dbReference type="Pfam" id="PF01048"/>
    </source>
</evidence>
<dbReference type="PANTHER" id="PTHR46832">
    <property type="entry name" value="5'-METHYLTHIOADENOSINE/S-ADENOSYLHOMOCYSTEINE NUCLEOSIDASE"/>
    <property type="match status" value="1"/>
</dbReference>
<proteinExistence type="predicted"/>
<dbReference type="EMBL" id="JADKYY010000007">
    <property type="protein sequence ID" value="MBF5027481.1"/>
    <property type="molecule type" value="Genomic_DNA"/>
</dbReference>
<evidence type="ECO:0000313" key="3">
    <source>
        <dbReference type="Proteomes" id="UP000694480"/>
    </source>
</evidence>
<gene>
    <name evidence="2" type="ORF">IC612_06690</name>
</gene>
<dbReference type="InterPro" id="IPR000845">
    <property type="entry name" value="Nucleoside_phosphorylase_d"/>
</dbReference>
<dbReference type="GO" id="GO:0008930">
    <property type="term" value="F:methylthioadenosine nucleosidase activity"/>
    <property type="evidence" value="ECO:0007669"/>
    <property type="project" value="TreeGrafter"/>
</dbReference>
<keyword evidence="3" id="KW-1185">Reference proteome</keyword>
<protein>
    <submittedName>
        <fullName evidence="2">Nucleosidase</fullName>
    </submittedName>
</protein>